<dbReference type="EMBL" id="KV454003">
    <property type="protein sequence ID" value="ODQ46304.1"/>
    <property type="molecule type" value="Genomic_DNA"/>
</dbReference>
<evidence type="ECO:0008006" key="3">
    <source>
        <dbReference type="Google" id="ProtNLM"/>
    </source>
</evidence>
<proteinExistence type="predicted"/>
<dbReference type="GO" id="GO:0033615">
    <property type="term" value="P:mitochondrial proton-transporting ATP synthase complex assembly"/>
    <property type="evidence" value="ECO:0007669"/>
    <property type="project" value="EnsemblFungi"/>
</dbReference>
<organism evidence="1 2">
    <name type="scientific">Pichia membranifaciens NRRL Y-2026</name>
    <dbReference type="NCBI Taxonomy" id="763406"/>
    <lineage>
        <taxon>Eukaryota</taxon>
        <taxon>Fungi</taxon>
        <taxon>Dikarya</taxon>
        <taxon>Ascomycota</taxon>
        <taxon>Saccharomycotina</taxon>
        <taxon>Pichiomycetes</taxon>
        <taxon>Pichiales</taxon>
        <taxon>Pichiaceae</taxon>
        <taxon>Pichia</taxon>
    </lineage>
</organism>
<keyword evidence="2" id="KW-1185">Reference proteome</keyword>
<reference evidence="1 2" key="1">
    <citation type="journal article" date="2016" name="Proc. Natl. Acad. Sci. U.S.A.">
        <title>Comparative genomics of biotechnologically important yeasts.</title>
        <authorList>
            <person name="Riley R."/>
            <person name="Haridas S."/>
            <person name="Wolfe K.H."/>
            <person name="Lopes M.R."/>
            <person name="Hittinger C.T."/>
            <person name="Goeker M."/>
            <person name="Salamov A.A."/>
            <person name="Wisecaver J.H."/>
            <person name="Long T.M."/>
            <person name="Calvey C.H."/>
            <person name="Aerts A.L."/>
            <person name="Barry K.W."/>
            <person name="Choi C."/>
            <person name="Clum A."/>
            <person name="Coughlan A.Y."/>
            <person name="Deshpande S."/>
            <person name="Douglass A.P."/>
            <person name="Hanson S.J."/>
            <person name="Klenk H.-P."/>
            <person name="LaButti K.M."/>
            <person name="Lapidus A."/>
            <person name="Lindquist E.A."/>
            <person name="Lipzen A.M."/>
            <person name="Meier-Kolthoff J.P."/>
            <person name="Ohm R.A."/>
            <person name="Otillar R.P."/>
            <person name="Pangilinan J.L."/>
            <person name="Peng Y."/>
            <person name="Rokas A."/>
            <person name="Rosa C.A."/>
            <person name="Scheuner C."/>
            <person name="Sibirny A.A."/>
            <person name="Slot J.C."/>
            <person name="Stielow J.B."/>
            <person name="Sun H."/>
            <person name="Kurtzman C.P."/>
            <person name="Blackwell M."/>
            <person name="Grigoriev I.V."/>
            <person name="Jeffries T.W."/>
        </authorList>
    </citation>
    <scope>NUCLEOTIDE SEQUENCE [LARGE SCALE GENOMIC DNA]</scope>
    <source>
        <strain evidence="1 2">NRRL Y-2026</strain>
    </source>
</reference>
<sequence>MQFMGVKAYKFPLVKYYWPFFAGFGITTVLISKAASALADTEEYINDPRNPRFANGEVELK</sequence>
<dbReference type="AlphaFoldDB" id="A0A1E3NJI6"/>
<dbReference type="PANTHER" id="PTHR28060:SF1">
    <property type="entry name" value="ATP SYNTHASE SUBUNIT J, MITOCHONDRIAL"/>
    <property type="match status" value="1"/>
</dbReference>
<dbReference type="GO" id="GO:0046933">
    <property type="term" value="F:proton-transporting ATP synthase activity, rotational mechanism"/>
    <property type="evidence" value="ECO:0007669"/>
    <property type="project" value="EnsemblFungi"/>
</dbReference>
<dbReference type="GO" id="GO:0045259">
    <property type="term" value="C:proton-transporting ATP synthase complex"/>
    <property type="evidence" value="ECO:0007669"/>
    <property type="project" value="EnsemblFungi"/>
</dbReference>
<dbReference type="PANTHER" id="PTHR28060">
    <property type="entry name" value="ATP SYNTHASE SUBUNIT J, MITOCHONDRIAL"/>
    <property type="match status" value="1"/>
</dbReference>
<protein>
    <recommendedName>
        <fullName evidence="3">ATP synthase subunit J, mitochondrial</fullName>
    </recommendedName>
</protein>
<gene>
    <name evidence="1" type="ORF">PICMEDRAFT_58643</name>
</gene>
<dbReference type="RefSeq" id="XP_019017417.1">
    <property type="nucleotide sequence ID" value="XM_019163312.1"/>
</dbReference>
<dbReference type="Proteomes" id="UP000094455">
    <property type="component" value="Unassembled WGS sequence"/>
</dbReference>
<evidence type="ECO:0000313" key="2">
    <source>
        <dbReference type="Proteomes" id="UP000094455"/>
    </source>
</evidence>
<dbReference type="GO" id="GO:0005743">
    <property type="term" value="C:mitochondrial inner membrane"/>
    <property type="evidence" value="ECO:0007669"/>
    <property type="project" value="EnsemblFungi"/>
</dbReference>
<dbReference type="InterPro" id="IPR006995">
    <property type="entry name" value="ATP_synth_F0_jsu"/>
</dbReference>
<dbReference type="Pfam" id="PF04911">
    <property type="entry name" value="ATP-synt_J"/>
    <property type="match status" value="1"/>
</dbReference>
<accession>A0A1E3NJI6</accession>
<dbReference type="STRING" id="763406.A0A1E3NJI6"/>
<name>A0A1E3NJI6_9ASCO</name>
<dbReference type="GeneID" id="30179999"/>
<dbReference type="OrthoDB" id="5520611at2759"/>
<evidence type="ECO:0000313" key="1">
    <source>
        <dbReference type="EMBL" id="ODQ46304.1"/>
    </source>
</evidence>